<proteinExistence type="predicted"/>
<evidence type="ECO:0000256" key="3">
    <source>
        <dbReference type="ARBA" id="ARBA00022692"/>
    </source>
</evidence>
<evidence type="ECO:0000256" key="6">
    <source>
        <dbReference type="SAM" id="MobiDB-lite"/>
    </source>
</evidence>
<feature type="region of interest" description="Disordered" evidence="6">
    <location>
        <begin position="354"/>
        <end position="373"/>
    </location>
</feature>
<gene>
    <name evidence="8" type="ORF">K1X13_10135</name>
</gene>
<evidence type="ECO:0000256" key="5">
    <source>
        <dbReference type="ARBA" id="ARBA00023136"/>
    </source>
</evidence>
<comment type="subcellular location">
    <subcellularLocation>
        <location evidence="1">Cell membrane</location>
        <topology evidence="1">Multi-pass membrane protein</topology>
    </subcellularLocation>
</comment>
<feature type="transmembrane region" description="Helical" evidence="7">
    <location>
        <begin position="54"/>
        <end position="71"/>
    </location>
</feature>
<keyword evidence="5 7" id="KW-0472">Membrane</keyword>
<name>A0ABS7RL03_9ACTN</name>
<reference evidence="8 9" key="1">
    <citation type="submission" date="2021-08" db="EMBL/GenBank/DDBJ databases">
        <title>Nocardioides bacterium WL0053 sp. nov., isolated from the sediment.</title>
        <authorList>
            <person name="Wang L."/>
            <person name="Zhang D."/>
            <person name="Zhang A."/>
        </authorList>
    </citation>
    <scope>NUCLEOTIDE SEQUENCE [LARGE SCALE GENOMIC DNA]</scope>
    <source>
        <strain evidence="8 9">WL0053</strain>
    </source>
</reference>
<evidence type="ECO:0000256" key="2">
    <source>
        <dbReference type="ARBA" id="ARBA00022475"/>
    </source>
</evidence>
<evidence type="ECO:0000313" key="8">
    <source>
        <dbReference type="EMBL" id="MBY9075177.1"/>
    </source>
</evidence>
<dbReference type="Pfam" id="PF06081">
    <property type="entry name" value="ArAE_1"/>
    <property type="match status" value="1"/>
</dbReference>
<dbReference type="Proteomes" id="UP000754710">
    <property type="component" value="Unassembled WGS sequence"/>
</dbReference>
<evidence type="ECO:0000256" key="7">
    <source>
        <dbReference type="SAM" id="Phobius"/>
    </source>
</evidence>
<dbReference type="InterPro" id="IPR010343">
    <property type="entry name" value="ArAE_1"/>
</dbReference>
<accession>A0ABS7RL03</accession>
<dbReference type="EMBL" id="JAIEZQ010000002">
    <property type="protein sequence ID" value="MBY9075177.1"/>
    <property type="molecule type" value="Genomic_DNA"/>
</dbReference>
<sequence length="373" mass="40800">MDTSSMRRAGGRARRLLRDPVTWTEWIQIVKTVVAAVVAWMLAVQVFDLPQPFLAPWSALLVVHATVYRSFSRGAKQVGATVVGVLLAWATGDLLGLDAAALAVMLLAGLVIGNLRWLREESTTVGATALVVLTTGFSDQDHILVGRLLDTSIGVAVGLVVNVLVWPPLRDVTAARAIDAIDDRIGNLLQQIGREGDESCTADQVEAWIERSQEIDVAIDEAWALVRQAHESGWYNPRRHTSRNPGDSRDFPDLLDRMEQAVAEIRSMARTLGQSISLTNEWDDEFRGRWLALVGEAGEAIANPDSERVAAVRRELSALANDFSTENLPGLYWTEYGGLILNLRNVVTSMDRVAASQPVTPRGRHDKSPLLGG</sequence>
<dbReference type="RefSeq" id="WP_221024963.1">
    <property type="nucleotide sequence ID" value="NZ_JAIEZQ010000002.1"/>
</dbReference>
<keyword evidence="9" id="KW-1185">Reference proteome</keyword>
<protein>
    <submittedName>
        <fullName evidence="8">FUSC family protein</fullName>
    </submittedName>
</protein>
<keyword evidence="3 7" id="KW-0812">Transmembrane</keyword>
<feature type="transmembrane region" description="Helical" evidence="7">
    <location>
        <begin position="83"/>
        <end position="112"/>
    </location>
</feature>
<organism evidence="8 9">
    <name type="scientific">Nocardioides jiangsuensis</name>
    <dbReference type="NCBI Taxonomy" id="2866161"/>
    <lineage>
        <taxon>Bacteria</taxon>
        <taxon>Bacillati</taxon>
        <taxon>Actinomycetota</taxon>
        <taxon>Actinomycetes</taxon>
        <taxon>Propionibacteriales</taxon>
        <taxon>Nocardioidaceae</taxon>
        <taxon>Nocardioides</taxon>
    </lineage>
</organism>
<feature type="transmembrane region" description="Helical" evidence="7">
    <location>
        <begin position="21"/>
        <end position="42"/>
    </location>
</feature>
<keyword evidence="4 7" id="KW-1133">Transmembrane helix</keyword>
<keyword evidence="2" id="KW-1003">Cell membrane</keyword>
<comment type="caution">
    <text evidence="8">The sequence shown here is derived from an EMBL/GenBank/DDBJ whole genome shotgun (WGS) entry which is preliminary data.</text>
</comment>
<evidence type="ECO:0000256" key="1">
    <source>
        <dbReference type="ARBA" id="ARBA00004651"/>
    </source>
</evidence>
<evidence type="ECO:0000313" key="9">
    <source>
        <dbReference type="Proteomes" id="UP000754710"/>
    </source>
</evidence>
<evidence type="ECO:0000256" key="4">
    <source>
        <dbReference type="ARBA" id="ARBA00022989"/>
    </source>
</evidence>